<reference evidence="12" key="1">
    <citation type="journal article" date="2019" name="Int. J. Syst. Evol. Microbiol.">
        <title>The Global Catalogue of Microorganisms (GCM) 10K type strain sequencing project: providing services to taxonomists for standard genome sequencing and annotation.</title>
        <authorList>
            <consortium name="The Broad Institute Genomics Platform"/>
            <consortium name="The Broad Institute Genome Sequencing Center for Infectious Disease"/>
            <person name="Wu L."/>
            <person name="Ma J."/>
        </authorList>
    </citation>
    <scope>NUCLEOTIDE SEQUENCE [LARGE SCALE GENOMIC DNA]</scope>
    <source>
        <strain evidence="12">JCM 17106</strain>
    </source>
</reference>
<dbReference type="InterPro" id="IPR057326">
    <property type="entry name" value="KR_dom"/>
</dbReference>
<dbReference type="Pfam" id="PF21089">
    <property type="entry name" value="PKS_DH_N"/>
    <property type="match status" value="1"/>
</dbReference>
<dbReference type="Pfam" id="PF00698">
    <property type="entry name" value="Acyl_transf_1"/>
    <property type="match status" value="1"/>
</dbReference>
<comment type="caution">
    <text evidence="11">The sequence shown here is derived from an EMBL/GenBank/DDBJ whole genome shotgun (WGS) entry which is preliminary data.</text>
</comment>
<dbReference type="InterPro" id="IPR014043">
    <property type="entry name" value="Acyl_transferase_dom"/>
</dbReference>
<dbReference type="InterPro" id="IPR042104">
    <property type="entry name" value="PKS_dehydratase_sf"/>
</dbReference>
<dbReference type="Gene3D" id="3.30.70.3290">
    <property type="match status" value="1"/>
</dbReference>
<feature type="domain" description="Ketosynthase family 3 (KS3)" evidence="9">
    <location>
        <begin position="5"/>
        <end position="432"/>
    </location>
</feature>
<dbReference type="Gene3D" id="3.10.129.110">
    <property type="entry name" value="Polyketide synthase dehydratase"/>
    <property type="match status" value="1"/>
</dbReference>
<feature type="region of interest" description="C-terminal hotdog fold" evidence="7">
    <location>
        <begin position="1030"/>
        <end position="1171"/>
    </location>
</feature>
<dbReference type="SUPFAM" id="SSF51735">
    <property type="entry name" value="NAD(P)-binding Rossmann-fold domains"/>
    <property type="match status" value="3"/>
</dbReference>
<evidence type="ECO:0000256" key="6">
    <source>
        <dbReference type="ARBA" id="ARBA00023315"/>
    </source>
</evidence>
<evidence type="ECO:0000256" key="4">
    <source>
        <dbReference type="ARBA" id="ARBA00022857"/>
    </source>
</evidence>
<dbReference type="InterPro" id="IPR050444">
    <property type="entry name" value="Polyketide_Synthase"/>
</dbReference>
<keyword evidence="2" id="KW-0597">Phosphoprotein</keyword>
<dbReference type="Proteomes" id="UP001500459">
    <property type="component" value="Unassembled WGS sequence"/>
</dbReference>
<evidence type="ECO:0000313" key="12">
    <source>
        <dbReference type="Proteomes" id="UP001500459"/>
    </source>
</evidence>
<dbReference type="Pfam" id="PF08659">
    <property type="entry name" value="KR"/>
    <property type="match status" value="1"/>
</dbReference>
<dbReference type="CDD" id="cd05195">
    <property type="entry name" value="enoyl_red"/>
    <property type="match status" value="1"/>
</dbReference>
<dbReference type="SMART" id="SM00823">
    <property type="entry name" value="PKS_PP"/>
    <property type="match status" value="1"/>
</dbReference>
<dbReference type="Pfam" id="PF00109">
    <property type="entry name" value="ketoacyl-synt"/>
    <property type="match status" value="1"/>
</dbReference>
<dbReference type="InterPro" id="IPR009081">
    <property type="entry name" value="PP-bd_ACP"/>
</dbReference>
<dbReference type="InterPro" id="IPR049552">
    <property type="entry name" value="PKS_DH_N"/>
</dbReference>
<organism evidence="11 12">
    <name type="scientific">Aquimarina addita</name>
    <dbReference type="NCBI Taxonomy" id="870485"/>
    <lineage>
        <taxon>Bacteria</taxon>
        <taxon>Pseudomonadati</taxon>
        <taxon>Bacteroidota</taxon>
        <taxon>Flavobacteriia</taxon>
        <taxon>Flavobacteriales</taxon>
        <taxon>Flavobacteriaceae</taxon>
        <taxon>Aquimarina</taxon>
    </lineage>
</organism>
<dbReference type="InterPro" id="IPR014031">
    <property type="entry name" value="Ketoacyl_synth_C"/>
</dbReference>
<keyword evidence="12" id="KW-1185">Reference proteome</keyword>
<evidence type="ECO:0000256" key="2">
    <source>
        <dbReference type="ARBA" id="ARBA00022553"/>
    </source>
</evidence>
<evidence type="ECO:0000259" key="10">
    <source>
        <dbReference type="PROSITE" id="PS52019"/>
    </source>
</evidence>
<evidence type="ECO:0008006" key="13">
    <source>
        <dbReference type="Google" id="ProtNLM"/>
    </source>
</evidence>
<feature type="domain" description="PKS/mFAS DH" evidence="10">
    <location>
        <begin position="887"/>
        <end position="1171"/>
    </location>
</feature>
<dbReference type="Pfam" id="PF00107">
    <property type="entry name" value="ADH_zinc_N"/>
    <property type="match status" value="1"/>
</dbReference>
<dbReference type="Pfam" id="PF02801">
    <property type="entry name" value="Ketoacyl-synt_C"/>
    <property type="match status" value="1"/>
</dbReference>
<dbReference type="InterPro" id="IPR020806">
    <property type="entry name" value="PKS_PP-bd"/>
</dbReference>
<dbReference type="CDD" id="cd00833">
    <property type="entry name" value="PKS"/>
    <property type="match status" value="1"/>
</dbReference>
<evidence type="ECO:0000256" key="5">
    <source>
        <dbReference type="ARBA" id="ARBA00023268"/>
    </source>
</evidence>
<keyword evidence="1" id="KW-0596">Phosphopantetheine</keyword>
<dbReference type="PROSITE" id="PS52019">
    <property type="entry name" value="PKS_MFAS_DH"/>
    <property type="match status" value="1"/>
</dbReference>
<dbReference type="InterPro" id="IPR020843">
    <property type="entry name" value="ER"/>
</dbReference>
<dbReference type="InterPro" id="IPR036291">
    <property type="entry name" value="NAD(P)-bd_dom_sf"/>
</dbReference>
<dbReference type="Pfam" id="PF16197">
    <property type="entry name" value="KAsynt_C_assoc"/>
    <property type="match status" value="1"/>
</dbReference>
<proteinExistence type="predicted"/>
<dbReference type="SMART" id="SM00825">
    <property type="entry name" value="PKS_KS"/>
    <property type="match status" value="1"/>
</dbReference>
<gene>
    <name evidence="11" type="ORF">GCM10022393_15690</name>
</gene>
<dbReference type="Gene3D" id="3.40.47.10">
    <property type="match status" value="1"/>
</dbReference>
<feature type="region of interest" description="N-terminal hotdog fold" evidence="7">
    <location>
        <begin position="887"/>
        <end position="1015"/>
    </location>
</feature>
<evidence type="ECO:0000259" key="8">
    <source>
        <dbReference type="PROSITE" id="PS50075"/>
    </source>
</evidence>
<dbReference type="PANTHER" id="PTHR45681">
    <property type="entry name" value="POLYKETIDE SYNTHASE 44-RELATED"/>
    <property type="match status" value="1"/>
</dbReference>
<dbReference type="InterPro" id="IPR013154">
    <property type="entry name" value="ADH-like_N"/>
</dbReference>
<dbReference type="SUPFAM" id="SSF47336">
    <property type="entry name" value="ACP-like"/>
    <property type="match status" value="1"/>
</dbReference>
<dbReference type="InterPro" id="IPR016039">
    <property type="entry name" value="Thiolase-like"/>
</dbReference>
<name>A0ABP7XG62_9FLAO</name>
<keyword evidence="6" id="KW-0012">Acyltransferase</keyword>
<dbReference type="InterPro" id="IPR049900">
    <property type="entry name" value="PKS_mFAS_DH"/>
</dbReference>
<dbReference type="InterPro" id="IPR020841">
    <property type="entry name" value="PKS_Beta-ketoAc_synthase_dom"/>
</dbReference>
<dbReference type="InterPro" id="IPR016035">
    <property type="entry name" value="Acyl_Trfase/lysoPLipase"/>
</dbReference>
<dbReference type="InterPro" id="IPR032821">
    <property type="entry name" value="PKS_assoc"/>
</dbReference>
<dbReference type="InterPro" id="IPR013968">
    <property type="entry name" value="PKS_KR"/>
</dbReference>
<keyword evidence="4" id="KW-0521">NADP</keyword>
<dbReference type="RefSeq" id="WP_344926223.1">
    <property type="nucleotide sequence ID" value="NZ_BAABCW010000005.1"/>
</dbReference>
<dbReference type="InterPro" id="IPR020807">
    <property type="entry name" value="PKS_DH"/>
</dbReference>
<dbReference type="Pfam" id="PF14765">
    <property type="entry name" value="PS-DH"/>
    <property type="match status" value="1"/>
</dbReference>
<dbReference type="PROSITE" id="PS50075">
    <property type="entry name" value="CARRIER"/>
    <property type="match status" value="1"/>
</dbReference>
<evidence type="ECO:0000256" key="1">
    <source>
        <dbReference type="ARBA" id="ARBA00022450"/>
    </source>
</evidence>
<dbReference type="SMART" id="SM00822">
    <property type="entry name" value="PKS_KR"/>
    <property type="match status" value="1"/>
</dbReference>
<dbReference type="InterPro" id="IPR011032">
    <property type="entry name" value="GroES-like_sf"/>
</dbReference>
<accession>A0ABP7XG62</accession>
<keyword evidence="3" id="KW-0808">Transferase</keyword>
<sequence length="2131" mass="237934">MEKQNKPIAIVGIGCRFPGEASTPEKFWDLMVNKKDAIVDVPKDRWDQRSFYDSSEKKAGKMRMMQGGFLKEGIKNFDPLFFGVSPVEAEDMDPQQSLLLEVAYEAIEDCGMTMETMKGSKTGVFVGGFTVDNYITKASHENKHIVNSHTSLGSPLTMLSNKISYCFDLRGPSITIDTACSSSLVAAHYACQSIWNGESEMAIVGGVNAMLIPQTFVLMSQGKFLAKHGRCKTFDSDAGGYVRGEGAGVIVLKSYEQAVKDGDRIYALINGTGVNQDGQTNGITVPNRDSQVALMRQVYSECGVDAKDIDYVEAHGTGTPVGDPLEFGAINEVMSENRDPKDKLFVGSVKSNIGHLEAGAGVAGLIKAALCLHKNQVPANLHFNTPNPELNYENSVLKVPTSLEQLPEAKESYASINSFGFGGTNAHVLLKQIAKEDKKEKAKLKKENSFLFPITAKSKNSLVQRVADFRNHIENNQDNFAEILSNVLHRRSFHSNRLAVFATSQEDLLDKLEAFEEDITVKGVSEGTAMNKKPKVAFVYTGMGPQWWKMGKELMEKEPVFLDAIKECDQCFKSISGWSILEELRKPEETSKVTRTNIAQTANFVVQVGLTRLLEHYGIEADAVVGHSVGEVTSLYISGALSLEDALLVSYHRSRLQHTTAGTGGMLAVGLNVEELETTLKEYKGVSIAAINSNKAVTLAGDQKSLDELAEKFRSMEVFHRMLDVEVPYHSPMMEPIKEELLESLDTLEGKETTIDLYSTVTATKISGIDIDNNYWWRNVREPVRFTKTFKILMEDDYKVFIEIGPHPVLKNSMIESAGDTSEFHFLQTLNKKESEELNFYENLSSLFTLGCSLKWDRWVDKLNQVTLPKYNWEKMNYWVESKASSLEKLGLEGNSFLTYQVDSPLKTYRSELSNHFFPFIDDHIVQDKVVFPGAGYIAAAIALHQKETGNSDVFGLENIKFHQMLTLNNEEVQHLYISLNSISSKFEISNREKGEETPWFKRATGKCIFGKFTSNPATIDVASLYENKELIMSKDMIYKKLTKAKLQYGPYFRGIETIHYNDKELVAKIKGCDAIETSDEGHFIHPGLLDSCFQTMIVFDKNEEVSVVPVSMGRIICYSKPGTEFTCYTRLKSTSYNAMIADIIIYNEKGEVAITIEDIKCQEIATKSAVSDEFPDNSLYEVNWVEENVKTEVTLDQNEAKTYLIITDNYESSVSLKEQLNGEVLVLQPGTALRELGDMHYEINLNNSTSISELIGAKDGKGVELIYFSGARSSLQNEAITTEECLEHINPLFNLIQYLSKEFSKNLTLNLITQGGQAICEEDKIQHLGTSVLIGLGRLMSNEFPNWKIRLVDFKVAQDTSISKEAWKIALAQLNINKRTFEEIAVRENRVYKKVMRKRQKLDEDRSLQKVSFKDTPLELVAPEFSDLGHLHFEKANRIDPKDDEVEILIENTSINFKDYLKVTNKISPDAFEGTNSEDQIGIDCEGIITKIGKRVSKFNVGDKVIACSKGTFKSYTTVNEKLIAISPKSLHGTGSHIMSSYLTSIYCLEYKAGLQRNEKVLIHNATGAVGLAAINYAKMVGAEIFATAGSEEKRTYLKSLGVEHVFSSKNLDFSTKISEITNGEGVDVILSALTGEMFYQSLEILKPYGTYLEIGKVSAIDDIPLPMKIFSKNLSFISIDIDQLCKDKPDIISTLLKDTVAYIDSGKLAPLPTKVFDAKDVSDAFTWIEERNYIGKAVINFKDQFVEIDNHNNDLFKTDKSYLITGGTKGLGLEIAHWMVDKGVENLSLLSRSGEKDPKVRARINTLREKGANIKVYAVDVADMEGMTQVFLDIEKTLPPLVGIFHGAMVLDDGFLLDMNDDRFRKVLKPKVDGTMNLHTLSKKLDLDVFVMFSSLSSLIGHLGQANYVIANTMLDSFAYLRQNLGLPATTVNLGILGQSGVISRDQSLKEMVMDSGIKSFTNEEVLIALEEIIRTKPTQIGFFNVDWDVFEKSFKSSKSSLFEELIKENVGFNNQLNDDQSANWNSLMGMASIKQKDFVLEILTEELSLILKMPKGNIPSDKGINFLGVDSILSVQLIRAINAKLAIELSPMEFTSGPNLKQLTRIVLEKIFDASINEVVLEEVKQIK</sequence>
<dbReference type="Gene3D" id="3.90.180.10">
    <property type="entry name" value="Medium-chain alcohol dehydrogenases, catalytic domain"/>
    <property type="match status" value="1"/>
</dbReference>
<dbReference type="InterPro" id="IPR016036">
    <property type="entry name" value="Malonyl_transacylase_ACP-bd"/>
</dbReference>
<feature type="domain" description="Carrier" evidence="8">
    <location>
        <begin position="2040"/>
        <end position="2114"/>
    </location>
</feature>
<evidence type="ECO:0000256" key="3">
    <source>
        <dbReference type="ARBA" id="ARBA00022679"/>
    </source>
</evidence>
<keyword evidence="5" id="KW-0511">Multifunctional enzyme</keyword>
<dbReference type="InterPro" id="IPR014030">
    <property type="entry name" value="Ketoacyl_synth_N"/>
</dbReference>
<evidence type="ECO:0000313" key="11">
    <source>
        <dbReference type="EMBL" id="GAA4115542.1"/>
    </source>
</evidence>
<dbReference type="Gene3D" id="1.10.1200.10">
    <property type="entry name" value="ACP-like"/>
    <property type="match status" value="1"/>
</dbReference>
<dbReference type="Gene3D" id="3.40.50.720">
    <property type="entry name" value="NAD(P)-binding Rossmann-like Domain"/>
    <property type="match status" value="3"/>
</dbReference>
<dbReference type="EMBL" id="BAABCW010000005">
    <property type="protein sequence ID" value="GAA4115542.1"/>
    <property type="molecule type" value="Genomic_DNA"/>
</dbReference>
<dbReference type="SMART" id="SM00827">
    <property type="entry name" value="PKS_AT"/>
    <property type="match status" value="1"/>
</dbReference>
<dbReference type="PROSITE" id="PS52004">
    <property type="entry name" value="KS3_2"/>
    <property type="match status" value="1"/>
</dbReference>
<dbReference type="SMART" id="SM01294">
    <property type="entry name" value="PKS_PP_betabranch"/>
    <property type="match status" value="1"/>
</dbReference>
<evidence type="ECO:0000259" key="9">
    <source>
        <dbReference type="PROSITE" id="PS52004"/>
    </source>
</evidence>
<feature type="active site" description="Proton acceptor; for dehydratase activity" evidence="7">
    <location>
        <position position="924"/>
    </location>
</feature>
<evidence type="ECO:0000256" key="7">
    <source>
        <dbReference type="PROSITE-ProRule" id="PRU01363"/>
    </source>
</evidence>
<dbReference type="SUPFAM" id="SSF53901">
    <property type="entry name" value="Thiolase-like"/>
    <property type="match status" value="1"/>
</dbReference>
<dbReference type="SMART" id="SM00826">
    <property type="entry name" value="PKS_DH"/>
    <property type="match status" value="1"/>
</dbReference>
<dbReference type="PANTHER" id="PTHR45681:SF6">
    <property type="entry name" value="POLYKETIDE SYNTHASE 37"/>
    <property type="match status" value="1"/>
</dbReference>
<dbReference type="Pfam" id="PF00550">
    <property type="entry name" value="PP-binding"/>
    <property type="match status" value="1"/>
</dbReference>
<dbReference type="InterPro" id="IPR013149">
    <property type="entry name" value="ADH-like_C"/>
</dbReference>
<dbReference type="SUPFAM" id="SSF50129">
    <property type="entry name" value="GroES-like"/>
    <property type="match status" value="1"/>
</dbReference>
<dbReference type="Pfam" id="PF08240">
    <property type="entry name" value="ADH_N"/>
    <property type="match status" value="1"/>
</dbReference>
<dbReference type="CDD" id="cd08955">
    <property type="entry name" value="KR_2_FAS_SDR_x"/>
    <property type="match status" value="1"/>
</dbReference>
<feature type="active site" description="Proton donor; for dehydratase activity" evidence="7">
    <location>
        <position position="1091"/>
    </location>
</feature>
<dbReference type="SMART" id="SM00829">
    <property type="entry name" value="PKS_ER"/>
    <property type="match status" value="1"/>
</dbReference>
<dbReference type="InterPro" id="IPR001227">
    <property type="entry name" value="Ac_transferase_dom_sf"/>
</dbReference>
<dbReference type="InterPro" id="IPR049551">
    <property type="entry name" value="PKS_DH_C"/>
</dbReference>
<protein>
    <recommendedName>
        <fullName evidence="13">SDR family NAD(P)-dependent oxidoreductase</fullName>
    </recommendedName>
</protein>
<dbReference type="InterPro" id="IPR036736">
    <property type="entry name" value="ACP-like_sf"/>
</dbReference>
<dbReference type="Gene3D" id="3.40.366.10">
    <property type="entry name" value="Malonyl-Coenzyme A Acyl Carrier Protein, domain 2"/>
    <property type="match status" value="1"/>
</dbReference>
<dbReference type="SUPFAM" id="SSF55048">
    <property type="entry name" value="Probable ACP-binding domain of malonyl-CoA ACP transacylase"/>
    <property type="match status" value="1"/>
</dbReference>
<dbReference type="SUPFAM" id="SSF52151">
    <property type="entry name" value="FabD/lysophospholipase-like"/>
    <property type="match status" value="1"/>
</dbReference>